<feature type="transmembrane region" description="Helical" evidence="9">
    <location>
        <begin position="68"/>
        <end position="86"/>
    </location>
</feature>
<sequence length="148" mass="17070">MLYSIFTTLQAGREYSKKWPAQAELNSLFVENKVILLTAITWRYLPLSALFCAVLQLSYFGLSYLPQSVAMVLFLISIPVQGWYWLGVRALTPLPPAIAHWCHQIRQKMQQHGIATAPVQGPQRYKDLAMLLQQAYKQLDRSFVKQWL</sequence>
<keyword evidence="5" id="KW-0997">Cell inner membrane</keyword>
<comment type="similarity">
    <text evidence="2">Belongs to the UPF0208 family.</text>
</comment>
<evidence type="ECO:0000256" key="8">
    <source>
        <dbReference type="ARBA" id="ARBA00023136"/>
    </source>
</evidence>
<evidence type="ECO:0000313" key="10">
    <source>
        <dbReference type="EMBL" id="VHO03797.1"/>
    </source>
</evidence>
<dbReference type="AlphaFoldDB" id="A0A486XNP2"/>
<keyword evidence="8 9" id="KW-0472">Membrane</keyword>
<keyword evidence="4" id="KW-1003">Cell membrane</keyword>
<evidence type="ECO:0000256" key="2">
    <source>
        <dbReference type="ARBA" id="ARBA00009474"/>
    </source>
</evidence>
<name>A0A486XNP2_9GAMM</name>
<keyword evidence="6 9" id="KW-0812">Transmembrane</keyword>
<protein>
    <recommendedName>
        <fullName evidence="3">UPF0208 membrane protein YfbV</fullName>
    </recommendedName>
</protein>
<dbReference type="GO" id="GO:0005886">
    <property type="term" value="C:plasma membrane"/>
    <property type="evidence" value="ECO:0007669"/>
    <property type="project" value="UniProtKB-SubCell"/>
</dbReference>
<evidence type="ECO:0000256" key="1">
    <source>
        <dbReference type="ARBA" id="ARBA00004429"/>
    </source>
</evidence>
<organism evidence="10">
    <name type="scientific">Rheinheimera sp. BAL341</name>
    <dbReference type="NCBI Taxonomy" id="1708203"/>
    <lineage>
        <taxon>Bacteria</taxon>
        <taxon>Pseudomonadati</taxon>
        <taxon>Pseudomonadota</taxon>
        <taxon>Gammaproteobacteria</taxon>
        <taxon>Chromatiales</taxon>
        <taxon>Chromatiaceae</taxon>
        <taxon>Rheinheimera</taxon>
    </lineage>
</organism>
<evidence type="ECO:0000256" key="5">
    <source>
        <dbReference type="ARBA" id="ARBA00022519"/>
    </source>
</evidence>
<reference evidence="10" key="1">
    <citation type="submission" date="2019-04" db="EMBL/GenBank/DDBJ databases">
        <authorList>
            <person name="Brambilla D."/>
        </authorList>
    </citation>
    <scope>NUCLEOTIDE SEQUENCE</scope>
    <source>
        <strain evidence="10">BAL1</strain>
    </source>
</reference>
<evidence type="ECO:0000256" key="3">
    <source>
        <dbReference type="ARBA" id="ARBA00018831"/>
    </source>
</evidence>
<gene>
    <name evidence="10" type="ORF">BAL341_1593</name>
</gene>
<dbReference type="NCBIfam" id="NF002493">
    <property type="entry name" value="PRK01816.1"/>
    <property type="match status" value="1"/>
</dbReference>
<evidence type="ECO:0000256" key="9">
    <source>
        <dbReference type="SAM" id="Phobius"/>
    </source>
</evidence>
<dbReference type="EMBL" id="CAAJGR010000087">
    <property type="protein sequence ID" value="VHO03797.1"/>
    <property type="molecule type" value="Genomic_DNA"/>
</dbReference>
<evidence type="ECO:0000256" key="7">
    <source>
        <dbReference type="ARBA" id="ARBA00022989"/>
    </source>
</evidence>
<feature type="transmembrane region" description="Helical" evidence="9">
    <location>
        <begin position="44"/>
        <end position="62"/>
    </location>
</feature>
<evidence type="ECO:0000256" key="4">
    <source>
        <dbReference type="ARBA" id="ARBA00022475"/>
    </source>
</evidence>
<comment type="subcellular location">
    <subcellularLocation>
        <location evidence="1">Cell inner membrane</location>
        <topology evidence="1">Multi-pass membrane protein</topology>
    </subcellularLocation>
</comment>
<evidence type="ECO:0000256" key="6">
    <source>
        <dbReference type="ARBA" id="ARBA00022692"/>
    </source>
</evidence>
<dbReference type="Pfam" id="PF04217">
    <property type="entry name" value="DUF412"/>
    <property type="match status" value="1"/>
</dbReference>
<dbReference type="InterPro" id="IPR007334">
    <property type="entry name" value="UPF0208"/>
</dbReference>
<keyword evidence="7 9" id="KW-1133">Transmembrane helix</keyword>
<proteinExistence type="inferred from homology"/>
<accession>A0A486XNP2</accession>